<dbReference type="InterPro" id="IPR000504">
    <property type="entry name" value="RRM_dom"/>
</dbReference>
<dbReference type="EMBL" id="MBFS01000150">
    <property type="protein sequence ID" value="PVV04213.1"/>
    <property type="molecule type" value="Genomic_DNA"/>
</dbReference>
<dbReference type="PANTHER" id="PTHR15608:SF0">
    <property type="entry name" value="HIV TAT-SPECIFIC FACTOR 1"/>
    <property type="match status" value="1"/>
</dbReference>
<dbReference type="SUPFAM" id="SSF54928">
    <property type="entry name" value="RNA-binding domain, RBD"/>
    <property type="match status" value="2"/>
</dbReference>
<dbReference type="InterPro" id="IPR034393">
    <property type="entry name" value="TatSF1-like"/>
</dbReference>
<protein>
    <recommendedName>
        <fullName evidence="8">RRM domain-containing protein</fullName>
    </recommendedName>
</protein>
<keyword evidence="10" id="KW-1185">Reference proteome</keyword>
<dbReference type="GO" id="GO:0003723">
    <property type="term" value="F:RNA binding"/>
    <property type="evidence" value="ECO:0007669"/>
    <property type="project" value="UniProtKB-UniRule"/>
</dbReference>
<dbReference type="AlphaFoldDB" id="A0A2T9ZHX9"/>
<feature type="domain" description="RRM" evidence="8">
    <location>
        <begin position="241"/>
        <end position="326"/>
    </location>
</feature>
<dbReference type="InterPro" id="IPR035979">
    <property type="entry name" value="RBD_domain_sf"/>
</dbReference>
<dbReference type="OrthoDB" id="10258585at2759"/>
<keyword evidence="2" id="KW-0507">mRNA processing</keyword>
<dbReference type="InterPro" id="IPR012677">
    <property type="entry name" value="Nucleotide-bd_a/b_plait_sf"/>
</dbReference>
<keyword evidence="3" id="KW-0677">Repeat</keyword>
<evidence type="ECO:0000313" key="9">
    <source>
        <dbReference type="EMBL" id="PVV04213.1"/>
    </source>
</evidence>
<evidence type="ECO:0000259" key="8">
    <source>
        <dbReference type="PROSITE" id="PS50102"/>
    </source>
</evidence>
<dbReference type="SMART" id="SM00360">
    <property type="entry name" value="RRM"/>
    <property type="match status" value="2"/>
</dbReference>
<evidence type="ECO:0000256" key="3">
    <source>
        <dbReference type="ARBA" id="ARBA00022737"/>
    </source>
</evidence>
<evidence type="ECO:0000313" key="10">
    <source>
        <dbReference type="Proteomes" id="UP000245609"/>
    </source>
</evidence>
<proteinExistence type="inferred from homology"/>
<dbReference type="FunFam" id="3.30.70.330:FF:000329">
    <property type="entry name" value="splicing factor U2AF-associated protein 2"/>
    <property type="match status" value="1"/>
</dbReference>
<dbReference type="GO" id="GO:0005684">
    <property type="term" value="C:U2-type spliceosomal complex"/>
    <property type="evidence" value="ECO:0007669"/>
    <property type="project" value="TreeGrafter"/>
</dbReference>
<evidence type="ECO:0000256" key="6">
    <source>
        <dbReference type="PROSITE-ProRule" id="PRU00176"/>
    </source>
</evidence>
<gene>
    <name evidence="9" type="ORF">BB560_001295</name>
</gene>
<comment type="similarity">
    <text evidence="1">Belongs to the HTATSF1 family.</text>
</comment>
<evidence type="ECO:0000256" key="5">
    <source>
        <dbReference type="ARBA" id="ARBA00023187"/>
    </source>
</evidence>
<dbReference type="PROSITE" id="PS50102">
    <property type="entry name" value="RRM"/>
    <property type="match status" value="2"/>
</dbReference>
<dbReference type="PANTHER" id="PTHR15608">
    <property type="entry name" value="SPLICING FACTOR U2AF-ASSOCIATED PROTEIN 2"/>
    <property type="match status" value="1"/>
</dbReference>
<dbReference type="STRING" id="133381.A0A2T9ZHX9"/>
<feature type="region of interest" description="Disordered" evidence="7">
    <location>
        <begin position="330"/>
        <end position="364"/>
    </location>
</feature>
<evidence type="ECO:0000256" key="2">
    <source>
        <dbReference type="ARBA" id="ARBA00022664"/>
    </source>
</evidence>
<keyword evidence="5" id="KW-0508">mRNA splicing</keyword>
<dbReference type="CDD" id="cd12281">
    <property type="entry name" value="RRM1_TatSF1_like"/>
    <property type="match status" value="1"/>
</dbReference>
<feature type="domain" description="RRM" evidence="8">
    <location>
        <begin position="102"/>
        <end position="190"/>
    </location>
</feature>
<organism evidence="9 10">
    <name type="scientific">Smittium megazygosporum</name>
    <dbReference type="NCBI Taxonomy" id="133381"/>
    <lineage>
        <taxon>Eukaryota</taxon>
        <taxon>Fungi</taxon>
        <taxon>Fungi incertae sedis</taxon>
        <taxon>Zoopagomycota</taxon>
        <taxon>Kickxellomycotina</taxon>
        <taxon>Harpellomycetes</taxon>
        <taxon>Harpellales</taxon>
        <taxon>Legeriomycetaceae</taxon>
        <taxon>Smittium</taxon>
    </lineage>
</organism>
<comment type="caution">
    <text evidence="9">The sequence shown here is derived from an EMBL/GenBank/DDBJ whole genome shotgun (WGS) entry which is preliminary data.</text>
</comment>
<reference evidence="9 10" key="1">
    <citation type="journal article" date="2018" name="MBio">
        <title>Comparative Genomics Reveals the Core Gene Toolbox for the Fungus-Insect Symbiosis.</title>
        <authorList>
            <person name="Wang Y."/>
            <person name="Stata M."/>
            <person name="Wang W."/>
            <person name="Stajich J.E."/>
            <person name="White M.M."/>
            <person name="Moncalvo J.M."/>
        </authorList>
    </citation>
    <scope>NUCLEOTIDE SEQUENCE [LARGE SCALE GENOMIC DNA]</scope>
    <source>
        <strain evidence="9 10">SC-DP-2</strain>
    </source>
</reference>
<dbReference type="GO" id="GO:0005686">
    <property type="term" value="C:U2 snRNP"/>
    <property type="evidence" value="ECO:0007669"/>
    <property type="project" value="TreeGrafter"/>
</dbReference>
<dbReference type="CDD" id="cd12285">
    <property type="entry name" value="RRM3_RBM39_like"/>
    <property type="match status" value="1"/>
</dbReference>
<sequence>MKFPKKEDFESDPRVIFEPETDKYVFHDAGEEIEYEYEPKIDAWFPRWNEKLVSSQQSAYAAEAKPDEKPQSVEKKVFNCFGIDLDLFLDESLSKPKKRPITSVYVTGLPLDTTEEEVEEVFKKCGTIMPDIVSGKPKIKLYKDQKGILKGDALVTFFKEPSVNIAIDILDDSQFRFSEPGKIRVQVARFSEKKNEAEQVENPNNKKPKLDPNLVKKRLNQLEKKLEWDEEGPAISEKYKKCVVLEGMFTPQEIKDDVTLLLDLKEDIRDECEKVGAVINIKIFENSIDGVALVKFSQELSAQAAVKLLDGRFFAKRQIHAYIPTTKVKPLNSGETTNSQDLDADNEQSERLEKFSEWIEKDSN</sequence>
<feature type="compositionally biased region" description="Basic and acidic residues" evidence="7">
    <location>
        <begin position="348"/>
        <end position="364"/>
    </location>
</feature>
<dbReference type="GO" id="GO:0000398">
    <property type="term" value="P:mRNA splicing, via spliceosome"/>
    <property type="evidence" value="ECO:0007669"/>
    <property type="project" value="InterPro"/>
</dbReference>
<dbReference type="Gene3D" id="3.30.70.330">
    <property type="match status" value="2"/>
</dbReference>
<name>A0A2T9ZHX9_9FUNG</name>
<keyword evidence="4 6" id="KW-0694">RNA-binding</keyword>
<evidence type="ECO:0000256" key="1">
    <source>
        <dbReference type="ARBA" id="ARBA00007747"/>
    </source>
</evidence>
<dbReference type="Proteomes" id="UP000245609">
    <property type="component" value="Unassembled WGS sequence"/>
</dbReference>
<accession>A0A2T9ZHX9</accession>
<dbReference type="InterPro" id="IPR034392">
    <property type="entry name" value="TatSF1-like_RRM1"/>
</dbReference>
<evidence type="ECO:0000256" key="7">
    <source>
        <dbReference type="SAM" id="MobiDB-lite"/>
    </source>
</evidence>
<evidence type="ECO:0000256" key="4">
    <source>
        <dbReference type="ARBA" id="ARBA00022884"/>
    </source>
</evidence>
<dbReference type="Pfam" id="PF00076">
    <property type="entry name" value="RRM_1"/>
    <property type="match status" value="2"/>
</dbReference>
<dbReference type="FunFam" id="3.30.70.330:FF:000105">
    <property type="entry name" value="HIV Tat-specific factor 1 homolog"/>
    <property type="match status" value="1"/>
</dbReference>